<evidence type="ECO:0000313" key="2">
    <source>
        <dbReference type="EMBL" id="THU92093.1"/>
    </source>
</evidence>
<dbReference type="Proteomes" id="UP000297245">
    <property type="component" value="Unassembled WGS sequence"/>
</dbReference>
<feature type="compositionally biased region" description="Low complexity" evidence="1">
    <location>
        <begin position="49"/>
        <end position="94"/>
    </location>
</feature>
<organism evidence="2 3">
    <name type="scientific">Dendrothele bispora (strain CBS 962.96)</name>
    <dbReference type="NCBI Taxonomy" id="1314807"/>
    <lineage>
        <taxon>Eukaryota</taxon>
        <taxon>Fungi</taxon>
        <taxon>Dikarya</taxon>
        <taxon>Basidiomycota</taxon>
        <taxon>Agaricomycotina</taxon>
        <taxon>Agaricomycetes</taxon>
        <taxon>Agaricomycetidae</taxon>
        <taxon>Agaricales</taxon>
        <taxon>Agaricales incertae sedis</taxon>
        <taxon>Dendrothele</taxon>
    </lineage>
</organism>
<keyword evidence="3" id="KW-1185">Reference proteome</keyword>
<gene>
    <name evidence="2" type="ORF">K435DRAFT_800782</name>
</gene>
<dbReference type="AlphaFoldDB" id="A0A4S8LST6"/>
<feature type="region of interest" description="Disordered" evidence="1">
    <location>
        <begin position="184"/>
        <end position="243"/>
    </location>
</feature>
<feature type="compositionally biased region" description="Basic and acidic residues" evidence="1">
    <location>
        <begin position="223"/>
        <end position="243"/>
    </location>
</feature>
<evidence type="ECO:0000313" key="3">
    <source>
        <dbReference type="Proteomes" id="UP000297245"/>
    </source>
</evidence>
<dbReference type="EMBL" id="ML179288">
    <property type="protein sequence ID" value="THU92093.1"/>
    <property type="molecule type" value="Genomic_DNA"/>
</dbReference>
<feature type="compositionally biased region" description="Basic residues" evidence="1">
    <location>
        <begin position="208"/>
        <end position="222"/>
    </location>
</feature>
<evidence type="ECO:0000256" key="1">
    <source>
        <dbReference type="SAM" id="MobiDB-lite"/>
    </source>
</evidence>
<feature type="compositionally biased region" description="Low complexity" evidence="1">
    <location>
        <begin position="1"/>
        <end position="42"/>
    </location>
</feature>
<name>A0A4S8LST6_DENBC</name>
<proteinExistence type="predicted"/>
<feature type="region of interest" description="Disordered" evidence="1">
    <location>
        <begin position="1"/>
        <end position="94"/>
    </location>
</feature>
<reference evidence="2 3" key="1">
    <citation type="journal article" date="2019" name="Nat. Ecol. Evol.">
        <title>Megaphylogeny resolves global patterns of mushroom evolution.</title>
        <authorList>
            <person name="Varga T."/>
            <person name="Krizsan K."/>
            <person name="Foldi C."/>
            <person name="Dima B."/>
            <person name="Sanchez-Garcia M."/>
            <person name="Sanchez-Ramirez S."/>
            <person name="Szollosi G.J."/>
            <person name="Szarkandi J.G."/>
            <person name="Papp V."/>
            <person name="Albert L."/>
            <person name="Andreopoulos W."/>
            <person name="Angelini C."/>
            <person name="Antonin V."/>
            <person name="Barry K.W."/>
            <person name="Bougher N.L."/>
            <person name="Buchanan P."/>
            <person name="Buyck B."/>
            <person name="Bense V."/>
            <person name="Catcheside P."/>
            <person name="Chovatia M."/>
            <person name="Cooper J."/>
            <person name="Damon W."/>
            <person name="Desjardin D."/>
            <person name="Finy P."/>
            <person name="Geml J."/>
            <person name="Haridas S."/>
            <person name="Hughes K."/>
            <person name="Justo A."/>
            <person name="Karasinski D."/>
            <person name="Kautmanova I."/>
            <person name="Kiss B."/>
            <person name="Kocsube S."/>
            <person name="Kotiranta H."/>
            <person name="LaButti K.M."/>
            <person name="Lechner B.E."/>
            <person name="Liimatainen K."/>
            <person name="Lipzen A."/>
            <person name="Lukacs Z."/>
            <person name="Mihaltcheva S."/>
            <person name="Morgado L.N."/>
            <person name="Niskanen T."/>
            <person name="Noordeloos M.E."/>
            <person name="Ohm R.A."/>
            <person name="Ortiz-Santana B."/>
            <person name="Ovrebo C."/>
            <person name="Racz N."/>
            <person name="Riley R."/>
            <person name="Savchenko A."/>
            <person name="Shiryaev A."/>
            <person name="Soop K."/>
            <person name="Spirin V."/>
            <person name="Szebenyi C."/>
            <person name="Tomsovsky M."/>
            <person name="Tulloss R.E."/>
            <person name="Uehling J."/>
            <person name="Grigoriev I.V."/>
            <person name="Vagvolgyi C."/>
            <person name="Papp T."/>
            <person name="Martin F.M."/>
            <person name="Miettinen O."/>
            <person name="Hibbett D.S."/>
            <person name="Nagy L.G."/>
        </authorList>
    </citation>
    <scope>NUCLEOTIDE SEQUENCE [LARGE SCALE GENOMIC DNA]</scope>
    <source>
        <strain evidence="2 3">CBS 962.96</strain>
    </source>
</reference>
<protein>
    <submittedName>
        <fullName evidence="2">Uncharacterized protein</fullName>
    </submittedName>
</protein>
<accession>A0A4S8LST6</accession>
<sequence length="243" mass="25484">MLSYKPSSKYSESPPTYSPTSSKPSSTSPKLSPTSKPSSTWPKVPPTSEPSSTSPELPPTFTSTSPELSPTSTSTSPELSPTSTSTSPELSPTLQAGKVVRTAVVCGGRGSVPGLEIFLGVKGRKEGIGGTVPSADLRPRSEGYEVITCIAVGYREGTYRGGLLAAELEGAPAVLLSTVLPHPRGTQENATSPHPLTPVALMVEKGRGGVRGRVRRRVRGKGKREGEREGKGEEEGKGKEEEE</sequence>